<gene>
    <name evidence="10" type="primary">secY</name>
    <name evidence="14" type="ORF">A9A59_2613</name>
</gene>
<comment type="subunit">
    <text evidence="10">Component of the Sec protein translocase complex. Heterotrimer consisting of SecY, SecE and SecG subunits. The heterotrimers can form oligomers, although 1 heterotrimer is thought to be able to translocate proteins. Interacts with the ribosome. Interacts with SecDF, and other proteins may be involved. Interacts with SecA.</text>
</comment>
<feature type="transmembrane region" description="Helical" evidence="10">
    <location>
        <begin position="66"/>
        <end position="89"/>
    </location>
</feature>
<keyword evidence="7 10" id="KW-0811">Translocation</keyword>
<evidence type="ECO:0000256" key="7">
    <source>
        <dbReference type="ARBA" id="ARBA00023010"/>
    </source>
</evidence>
<dbReference type="GO" id="GO:0065002">
    <property type="term" value="P:intracellular protein transmembrane transport"/>
    <property type="evidence" value="ECO:0007669"/>
    <property type="project" value="UniProtKB-UniRule"/>
</dbReference>
<dbReference type="Proteomes" id="UP000223071">
    <property type="component" value="Unassembled WGS sequence"/>
</dbReference>
<keyword evidence="8 10" id="KW-0472">Membrane</keyword>
<feature type="transmembrane region" description="Helical" evidence="10">
    <location>
        <begin position="28"/>
        <end position="46"/>
    </location>
</feature>
<feature type="transmembrane region" description="Helical" evidence="10">
    <location>
        <begin position="214"/>
        <end position="236"/>
    </location>
</feature>
<comment type="caution">
    <text evidence="14">The sequence shown here is derived from an EMBL/GenBank/DDBJ whole genome shotgun (WGS) entry which is preliminary data.</text>
</comment>
<dbReference type="PRINTS" id="PR00303">
    <property type="entry name" value="SECYTRNLCASE"/>
</dbReference>
<dbReference type="PROSITE" id="PS00756">
    <property type="entry name" value="SECY_2"/>
    <property type="match status" value="1"/>
</dbReference>
<evidence type="ECO:0000256" key="9">
    <source>
        <dbReference type="ARBA" id="ARBA00039733"/>
    </source>
</evidence>
<keyword evidence="10" id="KW-1003">Cell membrane</keyword>
<keyword evidence="3 10" id="KW-0813">Transport</keyword>
<evidence type="ECO:0000256" key="5">
    <source>
        <dbReference type="ARBA" id="ARBA00022927"/>
    </source>
</evidence>
<reference evidence="14 15" key="1">
    <citation type="submission" date="2017-09" db="EMBL/GenBank/DDBJ databases">
        <title>Sequencing the genomes of two abundant thermophiles in Great Basin hot springs: Thermocrinis jamiesonii and novel Chloroflexi Thermoflexus hugenholtzii.</title>
        <authorList>
            <person name="Hedlund B."/>
        </authorList>
    </citation>
    <scope>NUCLEOTIDE SEQUENCE [LARGE SCALE GENOMIC DNA]</scope>
    <source>
        <strain evidence="14 15">G233</strain>
    </source>
</reference>
<dbReference type="InterPro" id="IPR026593">
    <property type="entry name" value="SecY"/>
</dbReference>
<evidence type="ECO:0000313" key="14">
    <source>
        <dbReference type="EMBL" id="PFG75345.1"/>
    </source>
</evidence>
<dbReference type="InterPro" id="IPR023201">
    <property type="entry name" value="SecY_dom_sf"/>
</dbReference>
<feature type="transmembrane region" description="Helical" evidence="10">
    <location>
        <begin position="408"/>
        <end position="426"/>
    </location>
</feature>
<dbReference type="RefSeq" id="WP_098504664.1">
    <property type="nucleotide sequence ID" value="NZ_PDJQ01000001.1"/>
</dbReference>
<dbReference type="PANTHER" id="PTHR10906">
    <property type="entry name" value="SECY/SEC61-ALPHA FAMILY MEMBER"/>
    <property type="match status" value="1"/>
</dbReference>
<dbReference type="SUPFAM" id="SSF103491">
    <property type="entry name" value="Preprotein translocase SecY subunit"/>
    <property type="match status" value="1"/>
</dbReference>
<keyword evidence="15" id="KW-1185">Reference proteome</keyword>
<evidence type="ECO:0000256" key="13">
    <source>
        <dbReference type="RuleBase" id="RU004349"/>
    </source>
</evidence>
<feature type="transmembrane region" description="Helical" evidence="10">
    <location>
        <begin position="275"/>
        <end position="296"/>
    </location>
</feature>
<feature type="transmembrane region" description="Helical" evidence="10">
    <location>
        <begin position="381"/>
        <end position="402"/>
    </location>
</feature>
<evidence type="ECO:0000256" key="3">
    <source>
        <dbReference type="ARBA" id="ARBA00022448"/>
    </source>
</evidence>
<evidence type="ECO:0000256" key="6">
    <source>
        <dbReference type="ARBA" id="ARBA00022989"/>
    </source>
</evidence>
<feature type="transmembrane region" description="Helical" evidence="10">
    <location>
        <begin position="159"/>
        <end position="179"/>
    </location>
</feature>
<dbReference type="EMBL" id="PDJQ01000001">
    <property type="protein sequence ID" value="PFG75345.1"/>
    <property type="molecule type" value="Genomic_DNA"/>
</dbReference>
<evidence type="ECO:0000256" key="4">
    <source>
        <dbReference type="ARBA" id="ARBA00022692"/>
    </source>
</evidence>
<dbReference type="FunFam" id="1.10.3370.10:FF:000001">
    <property type="entry name" value="Preprotein translocase subunit SecY"/>
    <property type="match status" value="1"/>
</dbReference>
<comment type="subcellular location">
    <subcellularLocation>
        <location evidence="10">Cell membrane</location>
        <topology evidence="10">Multi-pass membrane protein</topology>
    </subcellularLocation>
    <subcellularLocation>
        <location evidence="1 12">Membrane</location>
        <topology evidence="1 12">Multi-pass membrane protein</topology>
    </subcellularLocation>
</comment>
<dbReference type="AlphaFoldDB" id="A0A2A9HJY2"/>
<comment type="similarity">
    <text evidence="2 10 13">Belongs to the SecY/SEC61-alpha family.</text>
</comment>
<evidence type="ECO:0000313" key="15">
    <source>
        <dbReference type="Proteomes" id="UP000223071"/>
    </source>
</evidence>
<protein>
    <recommendedName>
        <fullName evidence="9 10">Protein translocase subunit SecY</fullName>
    </recommendedName>
</protein>
<evidence type="ECO:0000256" key="12">
    <source>
        <dbReference type="RuleBase" id="RU003484"/>
    </source>
</evidence>
<evidence type="ECO:0000256" key="2">
    <source>
        <dbReference type="ARBA" id="ARBA00005751"/>
    </source>
</evidence>
<organism evidence="14 15">
    <name type="scientific">Tepidiforma thermophila (strain KCTC 52669 / CGMCC 1.13589 / G233)</name>
    <dbReference type="NCBI Taxonomy" id="2761530"/>
    <lineage>
        <taxon>Bacteria</taxon>
        <taxon>Bacillati</taxon>
        <taxon>Chloroflexota</taxon>
        <taxon>Tepidiformia</taxon>
        <taxon>Tepidiformales</taxon>
        <taxon>Tepidiformaceae</taxon>
        <taxon>Tepidiforma</taxon>
    </lineage>
</organism>
<comment type="function">
    <text evidence="10 11">The central subunit of the protein translocation channel SecYEG. Consists of two halves formed by TMs 1-5 and 6-10. These two domains form a lateral gate at the front which open onto the bilayer between TMs 2 and 7, and are clamped together by SecE at the back. The channel is closed by both a pore ring composed of hydrophobic SecY resides and a short helix (helix 2A) on the extracellular side of the membrane which forms a plug. The plug probably moves laterally to allow the channel to open. The ring and the pore may move independently.</text>
</comment>
<dbReference type="Pfam" id="PF00344">
    <property type="entry name" value="SecY"/>
    <property type="match status" value="1"/>
</dbReference>
<dbReference type="InterPro" id="IPR002208">
    <property type="entry name" value="SecY/SEC61-alpha"/>
</dbReference>
<feature type="transmembrane region" description="Helical" evidence="10">
    <location>
        <begin position="121"/>
        <end position="139"/>
    </location>
</feature>
<accession>A0A2A9HJY2</accession>
<dbReference type="PROSITE" id="PS00755">
    <property type="entry name" value="SECY_1"/>
    <property type="match status" value="1"/>
</dbReference>
<keyword evidence="4 10" id="KW-0812">Transmembrane</keyword>
<dbReference type="Gene3D" id="1.10.3370.10">
    <property type="entry name" value="SecY subunit domain"/>
    <property type="match status" value="1"/>
</dbReference>
<dbReference type="GO" id="GO:0006605">
    <property type="term" value="P:protein targeting"/>
    <property type="evidence" value="ECO:0007669"/>
    <property type="project" value="UniProtKB-UniRule"/>
</dbReference>
<dbReference type="InterPro" id="IPR030659">
    <property type="entry name" value="SecY_CS"/>
</dbReference>
<dbReference type="PIRSF" id="PIRSF004557">
    <property type="entry name" value="SecY"/>
    <property type="match status" value="1"/>
</dbReference>
<evidence type="ECO:0000256" key="1">
    <source>
        <dbReference type="ARBA" id="ARBA00004141"/>
    </source>
</evidence>
<proteinExistence type="inferred from homology"/>
<evidence type="ECO:0000256" key="8">
    <source>
        <dbReference type="ARBA" id="ARBA00023136"/>
    </source>
</evidence>
<sequence length="443" mass="48928">MSVQAAQRPRLLQAMVDAFRQEDVRRKLLFTLAMLVVFRFVAHVPLPNIDRDALEQAFEGNALLDFLSIFSGGALQNLSVAALGVYPYITASIIMQILQPLVPSLRALAEEGEQGRRRIQVITHWVAVPLAMVQGYGQILFINAQGADVVRDFGFQNDVLGTFATLFTLAAGTMFLVWLGELITEHGIGNGVSLIIFGGIVATLPSLIPRITTTSILTVLAFAAGALALIYLVVFFQEAQRRVPVQYARSAFRGGRMYRQQGQSHIPLRVNMAGMIPLIFAFSIMILPATIASYFVNSGGWVGSVANFFVDQFQGGRGGSGTGWYWLILFVLVVIFTFFYTMVQYQQQQIAKNLQRQGAFIPGIRPGPPTEAYLMRVVTRITWAGAFFLGFVAVIPFFVGLFTDVRALTISSTGFLIVVAVVLDTMKQLEAQLLMRNYEGFIR</sequence>
<keyword evidence="6 10" id="KW-1133">Transmembrane helix</keyword>
<dbReference type="NCBIfam" id="TIGR00967">
    <property type="entry name" value="3a0501s007"/>
    <property type="match status" value="1"/>
</dbReference>
<dbReference type="HAMAP" id="MF_01465">
    <property type="entry name" value="SecY"/>
    <property type="match status" value="1"/>
</dbReference>
<feature type="transmembrane region" description="Helical" evidence="10">
    <location>
        <begin position="323"/>
        <end position="343"/>
    </location>
</feature>
<evidence type="ECO:0000256" key="10">
    <source>
        <dbReference type="HAMAP-Rule" id="MF_01465"/>
    </source>
</evidence>
<dbReference type="GO" id="GO:0043952">
    <property type="term" value="P:protein transport by the Sec complex"/>
    <property type="evidence" value="ECO:0007669"/>
    <property type="project" value="UniProtKB-UniRule"/>
</dbReference>
<keyword evidence="5 10" id="KW-0653">Protein transport</keyword>
<evidence type="ECO:0000256" key="11">
    <source>
        <dbReference type="RuleBase" id="RU000537"/>
    </source>
</evidence>
<name>A0A2A9HJY2_TEPT2</name>
<dbReference type="GO" id="GO:0005886">
    <property type="term" value="C:plasma membrane"/>
    <property type="evidence" value="ECO:0007669"/>
    <property type="project" value="UniProtKB-SubCell"/>
</dbReference>
<feature type="transmembrane region" description="Helical" evidence="10">
    <location>
        <begin position="191"/>
        <end position="208"/>
    </location>
</feature>